<comment type="caution">
    <text evidence="8">The sequence shown here is derived from an EMBL/GenBank/DDBJ whole genome shotgun (WGS) entry which is preliminary data.</text>
</comment>
<feature type="compositionally biased region" description="Basic and acidic residues" evidence="6">
    <location>
        <begin position="1046"/>
        <end position="1055"/>
    </location>
</feature>
<dbReference type="PANTHER" id="PTHR24296">
    <property type="entry name" value="CYTOCHROME P450"/>
    <property type="match status" value="1"/>
</dbReference>
<feature type="compositionally biased region" description="Low complexity" evidence="6">
    <location>
        <begin position="856"/>
        <end position="872"/>
    </location>
</feature>
<feature type="binding site" description="axial binding residue" evidence="5">
    <location>
        <position position="442"/>
    </location>
    <ligand>
        <name>heme</name>
        <dbReference type="ChEBI" id="CHEBI:30413"/>
    </ligand>
    <ligandPart>
        <name>Fe</name>
        <dbReference type="ChEBI" id="CHEBI:18248"/>
    </ligandPart>
</feature>
<gene>
    <name evidence="8" type="primary">Mo03706</name>
    <name evidence="8" type="ORF">E5Q_03706</name>
</gene>
<dbReference type="GO" id="GO:0016705">
    <property type="term" value="F:oxidoreductase activity, acting on paired donors, with incorporation or reduction of molecular oxygen"/>
    <property type="evidence" value="ECO:0007669"/>
    <property type="project" value="InterPro"/>
</dbReference>
<dbReference type="RefSeq" id="XP_014565468.1">
    <property type="nucleotide sequence ID" value="XM_014709982.1"/>
</dbReference>
<reference evidence="8 9" key="1">
    <citation type="journal article" date="2011" name="J. Gen. Appl. Microbiol.">
        <title>Draft genome sequencing of the enigmatic basidiomycete Mixia osmundae.</title>
        <authorList>
            <person name="Nishida H."/>
            <person name="Nagatsuka Y."/>
            <person name="Sugiyama J."/>
        </authorList>
    </citation>
    <scope>NUCLEOTIDE SEQUENCE [LARGE SCALE GENOMIC DNA]</scope>
    <source>
        <strain evidence="9">CBS 9802 / IAM 14324 / JCM 22182 / KY 12970</strain>
    </source>
</reference>
<feature type="transmembrane region" description="Helical" evidence="7">
    <location>
        <begin position="747"/>
        <end position="769"/>
    </location>
</feature>
<evidence type="ECO:0000256" key="3">
    <source>
        <dbReference type="ARBA" id="ARBA00023002"/>
    </source>
</evidence>
<feature type="compositionally biased region" description="Basic and acidic residues" evidence="6">
    <location>
        <begin position="948"/>
        <end position="959"/>
    </location>
</feature>
<reference evidence="8 9" key="2">
    <citation type="journal article" date="2012" name="Open Biol.">
        <title>Characteristics of nucleosomes and linker DNA regions on the genome of the basidiomycete Mixia osmundae revealed by mono- and dinucleosome mapping.</title>
        <authorList>
            <person name="Nishida H."/>
            <person name="Kondo S."/>
            <person name="Matsumoto T."/>
            <person name="Suzuki Y."/>
            <person name="Yoshikawa H."/>
            <person name="Taylor T.D."/>
            <person name="Sugiyama J."/>
        </authorList>
    </citation>
    <scope>NUCLEOTIDE SEQUENCE [LARGE SCALE GENOMIC DNA]</scope>
    <source>
        <strain evidence="9">CBS 9802 / IAM 14324 / JCM 22182 / KY 12970</strain>
    </source>
</reference>
<keyword evidence="7" id="KW-0472">Membrane</keyword>
<dbReference type="GO" id="GO:0004497">
    <property type="term" value="F:monooxygenase activity"/>
    <property type="evidence" value="ECO:0007669"/>
    <property type="project" value="InterPro"/>
</dbReference>
<evidence type="ECO:0000256" key="2">
    <source>
        <dbReference type="ARBA" id="ARBA00022723"/>
    </source>
</evidence>
<dbReference type="OMA" id="GTHHANG"/>
<dbReference type="GO" id="GO:0020037">
    <property type="term" value="F:heme binding"/>
    <property type="evidence" value="ECO:0007669"/>
    <property type="project" value="InterPro"/>
</dbReference>
<keyword evidence="4 5" id="KW-0408">Iron</keyword>
<protein>
    <recommendedName>
        <fullName evidence="10">Cytochrome P450</fullName>
    </recommendedName>
</protein>
<dbReference type="InterPro" id="IPR036396">
    <property type="entry name" value="Cyt_P450_sf"/>
</dbReference>
<dbReference type="Pfam" id="PF00067">
    <property type="entry name" value="p450"/>
    <property type="match status" value="1"/>
</dbReference>
<keyword evidence="5" id="KW-0349">Heme</keyword>
<keyword evidence="2 5" id="KW-0479">Metal-binding</keyword>
<dbReference type="PRINTS" id="PR00385">
    <property type="entry name" value="P450"/>
</dbReference>
<dbReference type="SUPFAM" id="SSF48264">
    <property type="entry name" value="Cytochrome P450"/>
    <property type="match status" value="1"/>
</dbReference>
<comment type="cofactor">
    <cofactor evidence="5">
        <name>heme</name>
        <dbReference type="ChEBI" id="CHEBI:30413"/>
    </cofactor>
</comment>
<dbReference type="OrthoDB" id="1470350at2759"/>
<sequence length="1055" mass="113760">MALITLTEVLGLSAVYLVYLLIRYRSRAVGTSPSTTRSVTETLPLFGALYHVAVKFADRAYEQNMLQSKDGQPWTATIPWFRMYSCSRPEWIEYFQKTNFQNYVKGTLQSEPMNDILGHGIFATDGQLWHQQRKTTSHIFTATSFNTVIATAIDKHIDILIEVLASKREPFALSQLFNEFTLDTFCYMSFGAELDSMRASKPLPFAAAFDFSQAHIDSRLRNPFWRTTELFSASGKRMRAAKKTIDDYAYNIIDQRESELAKGSGSETDLLGLYLGMKSADASRVDRTQVRDSILNLILAGRDTTAQALSWCFFRLIQQPHLIEPIRQEIDALLGPDGKVTYANYKDLKQAYATFYETLRLHPSVPKNAKQVVNDDQVPAGGPAVKKGDIVFWNNWMLGRSEELWGADALLFKPSRWFDDQGNIIRPNQYVFNAFNAGPRLCLGQNLATYEGIAAIVAIVRRFDLAFAPGYLDNTKMATGIAFNDPLPSPLYQVSLTLPMAQPLMVTSLRRLRSLLSRPPHPSPFELERRRRLARKLALTTPRSTGRHSQLGIAPEVTSLLHGRRLAVSTVFSTATTALTTFSTATFTVTTPAAVVTSLVPVTTSSCSTIDIIGVSIEQCATITAGFSTSVITATPAISRLSRSLVPVVTQSSSLIPISTVISTCPATTQPFSITIAAPTTSSSGALLSPSSSSSLTSSTSTSTSTFTLFASGTPYSTGTSAATASATATATSDTASTGGSGINGGLVGGVVGGVIGGLLLLLLAIFLIRRCRRNSYDSEDEKLGEHFFDPSSSVGTHHANGGPIVGGMGRRSTLASSRRMPSSRRLGRRGTGYSSYYADSGMAAAGAGAVGAAAAADRSSSTRQRPSMSSRRPSDPPSRRKPSNSSSRIPPPVMEELSSPASRGTSYRSSAARNNGSLATAGLAGLGANGHGRQNSSSTLDQEDRSDESHGPASRLDRSPSNAASAVSMPRLSTTTSGYHDHRDTHRAPLAAVNELDTSHSGAGPASPMDDLTEDRVADLPNSRSFMGIPMGRRRPVGPPSYTTEARRDEEGWV</sequence>
<dbReference type="HOGENOM" id="CLU_290195_0_0_1"/>
<keyword evidence="3" id="KW-0560">Oxidoreductase</keyword>
<dbReference type="Proteomes" id="UP000009131">
    <property type="component" value="Unassembled WGS sequence"/>
</dbReference>
<dbReference type="GO" id="GO:0006629">
    <property type="term" value="P:lipid metabolic process"/>
    <property type="evidence" value="ECO:0007669"/>
    <property type="project" value="UniProtKB-ARBA"/>
</dbReference>
<proteinExistence type="inferred from homology"/>
<feature type="region of interest" description="Disordered" evidence="6">
    <location>
        <begin position="856"/>
        <end position="984"/>
    </location>
</feature>
<evidence type="ECO:0000256" key="1">
    <source>
        <dbReference type="ARBA" id="ARBA00010617"/>
    </source>
</evidence>
<dbReference type="EMBL" id="BABT02000110">
    <property type="protein sequence ID" value="GAA97031.1"/>
    <property type="molecule type" value="Genomic_DNA"/>
</dbReference>
<feature type="region of interest" description="Disordered" evidence="6">
    <location>
        <begin position="998"/>
        <end position="1017"/>
    </location>
</feature>
<dbReference type="Gene3D" id="1.10.630.10">
    <property type="entry name" value="Cytochrome P450"/>
    <property type="match status" value="1"/>
</dbReference>
<comment type="similarity">
    <text evidence="1">Belongs to the cytochrome P450 family.</text>
</comment>
<dbReference type="InterPro" id="IPR017972">
    <property type="entry name" value="Cyt_P450_CS"/>
</dbReference>
<name>G7E2H1_MIXOS</name>
<dbReference type="InParanoid" id="G7E2H1"/>
<dbReference type="InterPro" id="IPR001128">
    <property type="entry name" value="Cyt_P450"/>
</dbReference>
<dbReference type="AlphaFoldDB" id="G7E2H1"/>
<feature type="compositionally biased region" description="Low complexity" evidence="6">
    <location>
        <begin position="915"/>
        <end position="924"/>
    </location>
</feature>
<evidence type="ECO:0000313" key="8">
    <source>
        <dbReference type="EMBL" id="GAA97031.1"/>
    </source>
</evidence>
<evidence type="ECO:0000256" key="6">
    <source>
        <dbReference type="SAM" id="MobiDB-lite"/>
    </source>
</evidence>
<accession>G7E2H1</accession>
<evidence type="ECO:0000256" key="4">
    <source>
        <dbReference type="ARBA" id="ARBA00023004"/>
    </source>
</evidence>
<dbReference type="InterPro" id="IPR002401">
    <property type="entry name" value="Cyt_P450_E_grp-I"/>
</dbReference>
<feature type="compositionally biased region" description="Polar residues" evidence="6">
    <location>
        <begin position="960"/>
        <end position="979"/>
    </location>
</feature>
<feature type="compositionally biased region" description="Polar residues" evidence="6">
    <location>
        <begin position="900"/>
        <end position="914"/>
    </location>
</feature>
<keyword evidence="7" id="KW-0812">Transmembrane</keyword>
<organism evidence="8 9">
    <name type="scientific">Mixia osmundae (strain CBS 9802 / IAM 14324 / JCM 22182 / KY 12970)</name>
    <dbReference type="NCBI Taxonomy" id="764103"/>
    <lineage>
        <taxon>Eukaryota</taxon>
        <taxon>Fungi</taxon>
        <taxon>Dikarya</taxon>
        <taxon>Basidiomycota</taxon>
        <taxon>Pucciniomycotina</taxon>
        <taxon>Mixiomycetes</taxon>
        <taxon>Mixiales</taxon>
        <taxon>Mixiaceae</taxon>
        <taxon>Mixia</taxon>
    </lineage>
</organism>
<dbReference type="eggNOG" id="KOG0157">
    <property type="taxonomic scope" value="Eukaryota"/>
</dbReference>
<evidence type="ECO:0000313" key="9">
    <source>
        <dbReference type="Proteomes" id="UP000009131"/>
    </source>
</evidence>
<dbReference type="PROSITE" id="PS00086">
    <property type="entry name" value="CYTOCHROME_P450"/>
    <property type="match status" value="1"/>
</dbReference>
<keyword evidence="9" id="KW-1185">Reference proteome</keyword>
<feature type="region of interest" description="Disordered" evidence="6">
    <location>
        <begin position="786"/>
        <end position="831"/>
    </location>
</feature>
<evidence type="ECO:0000256" key="7">
    <source>
        <dbReference type="SAM" id="Phobius"/>
    </source>
</evidence>
<dbReference type="GO" id="GO:0005506">
    <property type="term" value="F:iron ion binding"/>
    <property type="evidence" value="ECO:0007669"/>
    <property type="project" value="InterPro"/>
</dbReference>
<dbReference type="STRING" id="764103.G7E2H1"/>
<evidence type="ECO:0000256" key="5">
    <source>
        <dbReference type="PIRSR" id="PIRSR602401-1"/>
    </source>
</evidence>
<feature type="region of interest" description="Disordered" evidence="6">
    <location>
        <begin position="1023"/>
        <end position="1055"/>
    </location>
</feature>
<keyword evidence="7" id="KW-1133">Transmembrane helix</keyword>
<evidence type="ECO:0008006" key="10">
    <source>
        <dbReference type="Google" id="ProtNLM"/>
    </source>
</evidence>
<dbReference type="PRINTS" id="PR00463">
    <property type="entry name" value="EP450I"/>
</dbReference>